<proteinExistence type="inferred from homology"/>
<keyword evidence="8 13" id="KW-0472">Membrane</keyword>
<evidence type="ECO:0000256" key="5">
    <source>
        <dbReference type="ARBA" id="ARBA00022725"/>
    </source>
</evidence>
<evidence type="ECO:0000256" key="12">
    <source>
        <dbReference type="RuleBase" id="RU000688"/>
    </source>
</evidence>
<evidence type="ECO:0000313" key="16">
    <source>
        <dbReference type="RefSeq" id="XP_026545757.1"/>
    </source>
</evidence>
<dbReference type="PROSITE" id="PS50262">
    <property type="entry name" value="G_PROTEIN_RECEP_F1_2"/>
    <property type="match status" value="1"/>
</dbReference>
<keyword evidence="3" id="KW-0716">Sensory transduction</keyword>
<gene>
    <name evidence="16" type="primary">LOC113427458</name>
</gene>
<sequence length="404" mass="45030">MPLPGQPGRWMGELMTLGGGIFSQASNMEGPAEAEDEPERHPSLAMFFPGSPLAECSKPSVDLPSSPSALGACLCCSHSGYPHLPKAQGSEELFETIVLKNETYFSEFILLGFGNHQMFFLAFLFIYIGTMVGNLLIILLIALDQHLQTPMYFFLGSLSCLESCCSSNILPQMLSNFLNGNNMISFTGCFVQHYLFGSFVSVECYLLSAMSYDRYLAICKPLHYVTMMNGRTCFRLIAFSWINGFMATAVTQFIMSQSALCDNKIDHFFCDTFPIIDLFCGDTHAFKLFLYILSSIFTFPPSILTLTSYGFIILTIVRMSSSRGKQKAFSTCSSHLLVVTIFYGTLMSIYAIPNTIKVSGLHKVLSVIYTILTPMLNPIIYTLRNKEVKNAFQRFCVNLLSPNL</sequence>
<organism evidence="15 16">
    <name type="scientific">Notechis scutatus</name>
    <name type="common">mainland tiger snake</name>
    <dbReference type="NCBI Taxonomy" id="8663"/>
    <lineage>
        <taxon>Eukaryota</taxon>
        <taxon>Metazoa</taxon>
        <taxon>Chordata</taxon>
        <taxon>Craniata</taxon>
        <taxon>Vertebrata</taxon>
        <taxon>Euteleostomi</taxon>
        <taxon>Lepidosauria</taxon>
        <taxon>Squamata</taxon>
        <taxon>Bifurcata</taxon>
        <taxon>Unidentata</taxon>
        <taxon>Episquamata</taxon>
        <taxon>Toxicofera</taxon>
        <taxon>Serpentes</taxon>
        <taxon>Colubroidea</taxon>
        <taxon>Elapidae</taxon>
        <taxon>Hydrophiinae</taxon>
        <taxon>Notechis</taxon>
    </lineage>
</organism>
<keyword evidence="7 12" id="KW-0297">G-protein coupled receptor</keyword>
<dbReference type="Gene3D" id="1.20.1070.10">
    <property type="entry name" value="Rhodopsin 7-helix transmembrane proteins"/>
    <property type="match status" value="1"/>
</dbReference>
<dbReference type="PROSITE" id="PS00237">
    <property type="entry name" value="G_PROTEIN_RECEP_F1_1"/>
    <property type="match status" value="1"/>
</dbReference>
<keyword evidence="6 13" id="KW-1133">Transmembrane helix</keyword>
<dbReference type="RefSeq" id="XP_026545757.1">
    <property type="nucleotide sequence ID" value="XM_026689972.1"/>
</dbReference>
<evidence type="ECO:0000256" key="10">
    <source>
        <dbReference type="ARBA" id="ARBA00023180"/>
    </source>
</evidence>
<keyword evidence="11 12" id="KW-0807">Transducer</keyword>
<dbReference type="PANTHER" id="PTHR26452">
    <property type="entry name" value="OLFACTORY RECEPTOR"/>
    <property type="match status" value="1"/>
</dbReference>
<name>A0A6J1VRL8_9SAUR</name>
<dbReference type="PRINTS" id="PR00245">
    <property type="entry name" value="OLFACTORYR"/>
</dbReference>
<evidence type="ECO:0000256" key="3">
    <source>
        <dbReference type="ARBA" id="ARBA00022606"/>
    </source>
</evidence>
<feature type="transmembrane region" description="Helical" evidence="13">
    <location>
        <begin position="150"/>
        <end position="170"/>
    </location>
</feature>
<dbReference type="SUPFAM" id="SSF81321">
    <property type="entry name" value="Family A G protein-coupled receptor-like"/>
    <property type="match status" value="1"/>
</dbReference>
<dbReference type="GO" id="GO:0004984">
    <property type="term" value="F:olfactory receptor activity"/>
    <property type="evidence" value="ECO:0007669"/>
    <property type="project" value="InterPro"/>
</dbReference>
<dbReference type="AlphaFoldDB" id="A0A6J1VRL8"/>
<dbReference type="InterPro" id="IPR000725">
    <property type="entry name" value="Olfact_rcpt"/>
</dbReference>
<dbReference type="CDD" id="cd15911">
    <property type="entry name" value="7tmA_OR11A-like"/>
    <property type="match status" value="1"/>
</dbReference>
<evidence type="ECO:0000256" key="9">
    <source>
        <dbReference type="ARBA" id="ARBA00023170"/>
    </source>
</evidence>
<evidence type="ECO:0000256" key="8">
    <source>
        <dbReference type="ARBA" id="ARBA00023136"/>
    </source>
</evidence>
<keyword evidence="2" id="KW-1003">Cell membrane</keyword>
<evidence type="ECO:0000256" key="4">
    <source>
        <dbReference type="ARBA" id="ARBA00022692"/>
    </source>
</evidence>
<evidence type="ECO:0000256" key="7">
    <source>
        <dbReference type="ARBA" id="ARBA00023040"/>
    </source>
</evidence>
<reference evidence="16" key="1">
    <citation type="submission" date="2025-08" db="UniProtKB">
        <authorList>
            <consortium name="RefSeq"/>
        </authorList>
    </citation>
    <scope>IDENTIFICATION</scope>
</reference>
<evidence type="ECO:0000256" key="11">
    <source>
        <dbReference type="ARBA" id="ARBA00023224"/>
    </source>
</evidence>
<evidence type="ECO:0000259" key="14">
    <source>
        <dbReference type="PROSITE" id="PS50262"/>
    </source>
</evidence>
<keyword evidence="9 12" id="KW-0675">Receptor</keyword>
<feature type="transmembrane region" description="Helical" evidence="13">
    <location>
        <begin position="288"/>
        <end position="317"/>
    </location>
</feature>
<evidence type="ECO:0000256" key="1">
    <source>
        <dbReference type="ARBA" id="ARBA00004651"/>
    </source>
</evidence>
<dbReference type="FunFam" id="1.20.1070.10:FF:000010">
    <property type="entry name" value="Olfactory receptor"/>
    <property type="match status" value="1"/>
</dbReference>
<protein>
    <submittedName>
        <fullName evidence="16">Olfactory receptor 2AP1-like</fullName>
    </submittedName>
</protein>
<dbReference type="GeneID" id="113427458"/>
<keyword evidence="10" id="KW-0325">Glycoprotein</keyword>
<evidence type="ECO:0000256" key="13">
    <source>
        <dbReference type="SAM" id="Phobius"/>
    </source>
</evidence>
<dbReference type="PRINTS" id="PR00237">
    <property type="entry name" value="GPCRRHODOPSN"/>
</dbReference>
<evidence type="ECO:0000256" key="2">
    <source>
        <dbReference type="ARBA" id="ARBA00022475"/>
    </source>
</evidence>
<dbReference type="InterPro" id="IPR017452">
    <property type="entry name" value="GPCR_Rhodpsn_7TM"/>
</dbReference>
<comment type="similarity">
    <text evidence="12">Belongs to the G-protein coupled receptor 1 family.</text>
</comment>
<feature type="transmembrane region" description="Helical" evidence="13">
    <location>
        <begin position="233"/>
        <end position="255"/>
    </location>
</feature>
<feature type="transmembrane region" description="Helical" evidence="13">
    <location>
        <begin position="118"/>
        <end position="143"/>
    </location>
</feature>
<dbReference type="KEGG" id="nss:113427458"/>
<feature type="transmembrane region" description="Helical" evidence="13">
    <location>
        <begin position="364"/>
        <end position="383"/>
    </location>
</feature>
<feature type="transmembrane region" description="Helical" evidence="13">
    <location>
        <begin position="190"/>
        <end position="212"/>
    </location>
</feature>
<feature type="transmembrane region" description="Helical" evidence="13">
    <location>
        <begin position="329"/>
        <end position="352"/>
    </location>
</feature>
<evidence type="ECO:0000313" key="15">
    <source>
        <dbReference type="Proteomes" id="UP000504612"/>
    </source>
</evidence>
<keyword evidence="15" id="KW-1185">Reference proteome</keyword>
<feature type="domain" description="G-protein coupled receptors family 1 profile" evidence="14">
    <location>
        <begin position="133"/>
        <end position="381"/>
    </location>
</feature>
<dbReference type="InterPro" id="IPR000276">
    <property type="entry name" value="GPCR_Rhodpsn"/>
</dbReference>
<dbReference type="GO" id="GO:0004930">
    <property type="term" value="F:G protein-coupled receptor activity"/>
    <property type="evidence" value="ECO:0007669"/>
    <property type="project" value="UniProtKB-KW"/>
</dbReference>
<dbReference type="Proteomes" id="UP000504612">
    <property type="component" value="Unplaced"/>
</dbReference>
<dbReference type="InterPro" id="IPR050516">
    <property type="entry name" value="Olfactory_GPCR"/>
</dbReference>
<comment type="subcellular location">
    <subcellularLocation>
        <location evidence="1">Cell membrane</location>
        <topology evidence="1">Multi-pass membrane protein</topology>
    </subcellularLocation>
</comment>
<keyword evidence="4 12" id="KW-0812">Transmembrane</keyword>
<dbReference type="GO" id="GO:0005886">
    <property type="term" value="C:plasma membrane"/>
    <property type="evidence" value="ECO:0007669"/>
    <property type="project" value="UniProtKB-SubCell"/>
</dbReference>
<accession>A0A6J1VRL8</accession>
<evidence type="ECO:0000256" key="6">
    <source>
        <dbReference type="ARBA" id="ARBA00022989"/>
    </source>
</evidence>
<dbReference type="Pfam" id="PF13853">
    <property type="entry name" value="7tm_4"/>
    <property type="match status" value="1"/>
</dbReference>
<keyword evidence="5" id="KW-0552">Olfaction</keyword>